<protein>
    <submittedName>
        <fullName evidence="5">Remorin family protein isoform 1</fullName>
    </submittedName>
</protein>
<evidence type="ECO:0000256" key="1">
    <source>
        <dbReference type="ARBA" id="ARBA00005711"/>
    </source>
</evidence>
<dbReference type="PANTHER" id="PTHR31471:SF1">
    <property type="entry name" value="OS12G0613600 PROTEIN"/>
    <property type="match status" value="1"/>
</dbReference>
<gene>
    <name evidence="5" type="ORF">CKAN_01958400</name>
</gene>
<evidence type="ECO:0000256" key="3">
    <source>
        <dbReference type="SAM" id="MobiDB-lite"/>
    </source>
</evidence>
<comment type="caution">
    <text evidence="5">The sequence shown here is derived from an EMBL/GenBank/DDBJ whole genome shotgun (WGS) entry which is preliminary data.</text>
</comment>
<name>A0A3S3NMA1_9MAGN</name>
<feature type="coiled-coil region" evidence="2">
    <location>
        <begin position="448"/>
        <end position="481"/>
    </location>
</feature>
<comment type="similarity">
    <text evidence="1">Belongs to the remorin family.</text>
</comment>
<dbReference type="PANTHER" id="PTHR31471">
    <property type="entry name" value="OS02G0116800 PROTEIN"/>
    <property type="match status" value="1"/>
</dbReference>
<feature type="compositionally biased region" description="Polar residues" evidence="3">
    <location>
        <begin position="283"/>
        <end position="294"/>
    </location>
</feature>
<feature type="domain" description="Remorin C-terminal" evidence="4">
    <location>
        <begin position="393"/>
        <end position="495"/>
    </location>
</feature>
<dbReference type="EMBL" id="QPKB01000008">
    <property type="protein sequence ID" value="RWR90487.1"/>
    <property type="molecule type" value="Genomic_DNA"/>
</dbReference>
<dbReference type="Pfam" id="PF03763">
    <property type="entry name" value="Remorin_C"/>
    <property type="match status" value="1"/>
</dbReference>
<keyword evidence="2" id="KW-0175">Coiled coil</keyword>
<keyword evidence="6" id="KW-1185">Reference proteome</keyword>
<evidence type="ECO:0000313" key="6">
    <source>
        <dbReference type="Proteomes" id="UP000283530"/>
    </source>
</evidence>
<reference evidence="5 6" key="1">
    <citation type="journal article" date="2019" name="Nat. Plants">
        <title>Stout camphor tree genome fills gaps in understanding of flowering plant genome evolution.</title>
        <authorList>
            <person name="Chaw S.M."/>
            <person name="Liu Y.C."/>
            <person name="Wu Y.W."/>
            <person name="Wang H.Y."/>
            <person name="Lin C.I."/>
            <person name="Wu C.S."/>
            <person name="Ke H.M."/>
            <person name="Chang L.Y."/>
            <person name="Hsu C.Y."/>
            <person name="Yang H.T."/>
            <person name="Sudianto E."/>
            <person name="Hsu M.H."/>
            <person name="Wu K.P."/>
            <person name="Wang L.N."/>
            <person name="Leebens-Mack J.H."/>
            <person name="Tsai I.J."/>
        </authorList>
    </citation>
    <scope>NUCLEOTIDE SEQUENCE [LARGE SCALE GENOMIC DNA]</scope>
    <source>
        <strain evidence="6">cv. Chaw 1501</strain>
        <tissue evidence="5">Young leaves</tissue>
    </source>
</reference>
<dbReference type="Proteomes" id="UP000283530">
    <property type="component" value="Unassembled WGS sequence"/>
</dbReference>
<dbReference type="AlphaFoldDB" id="A0A3S3NMA1"/>
<feature type="region of interest" description="Disordered" evidence="3">
    <location>
        <begin position="281"/>
        <end position="331"/>
    </location>
</feature>
<evidence type="ECO:0000256" key="2">
    <source>
        <dbReference type="SAM" id="Coils"/>
    </source>
</evidence>
<feature type="compositionally biased region" description="Low complexity" evidence="3">
    <location>
        <begin position="298"/>
        <end position="321"/>
    </location>
</feature>
<feature type="region of interest" description="Disordered" evidence="3">
    <location>
        <begin position="32"/>
        <end position="56"/>
    </location>
</feature>
<dbReference type="OrthoDB" id="1900877at2759"/>
<sequence>MDYERTEKIQGGGGFSPTKLRMMQRMMLVGIDKKRKQEEEEEADSRFSLRSEASEVDERGVCIPESYKDVDIVSELRDCSTTAMDSLDSEIKSDCRFNEVALSNSRVKFQDDRSVDCDSASVLSVPFASISKPAPSKWDDAEKWIASPQSNRVKTGQSQGLAFAARKIDQVGFGNRQSSTRVALEVADQKMVAMEEVDTKLIDPSQGKKKGGGRKFVNWVPDTYPILESDLKPALIIENSVAASAVSLSQHDSSVDVIGATTFIAPPSTVRSVSMRDMGTEMTPITSQEPSRSETPVRATPTRIPSSSRPSTPGRSAPTSTLVGISGCQADPDKKELSEKELQMKTRREIMVLGTQLGKLNIAAWASKEEEDNDASTSLKTVGVDQPPKTAIETCSAAWEEAEKAKYMARYKREEMKIQAWENHQKSKTEAGMRKIEVEVERMRAHAHDALMNKLAAARHKAEEKRAAAEAKRNKQAAKTEQQADYIKRTGRIPTSCFCWNWCS</sequence>
<proteinExistence type="inferred from homology"/>
<evidence type="ECO:0000259" key="4">
    <source>
        <dbReference type="Pfam" id="PF03763"/>
    </source>
</evidence>
<organism evidence="5 6">
    <name type="scientific">Cinnamomum micranthum f. kanehirae</name>
    <dbReference type="NCBI Taxonomy" id="337451"/>
    <lineage>
        <taxon>Eukaryota</taxon>
        <taxon>Viridiplantae</taxon>
        <taxon>Streptophyta</taxon>
        <taxon>Embryophyta</taxon>
        <taxon>Tracheophyta</taxon>
        <taxon>Spermatophyta</taxon>
        <taxon>Magnoliopsida</taxon>
        <taxon>Magnoliidae</taxon>
        <taxon>Laurales</taxon>
        <taxon>Lauraceae</taxon>
        <taxon>Cinnamomum</taxon>
    </lineage>
</organism>
<accession>A0A3S3NMA1</accession>
<dbReference type="InterPro" id="IPR005516">
    <property type="entry name" value="Remorin_C"/>
</dbReference>
<evidence type="ECO:0000313" key="5">
    <source>
        <dbReference type="EMBL" id="RWR90487.1"/>
    </source>
</evidence>